<dbReference type="CDD" id="cd13131">
    <property type="entry name" value="MATE_NorM_like"/>
    <property type="match status" value="1"/>
</dbReference>
<feature type="transmembrane region" description="Helical" evidence="10">
    <location>
        <begin position="105"/>
        <end position="128"/>
    </location>
</feature>
<dbReference type="InterPro" id="IPR050222">
    <property type="entry name" value="MATE_MdtK"/>
</dbReference>
<dbReference type="InterPro" id="IPR002528">
    <property type="entry name" value="MATE_fam"/>
</dbReference>
<dbReference type="GO" id="GO:0005886">
    <property type="term" value="C:plasma membrane"/>
    <property type="evidence" value="ECO:0007669"/>
    <property type="project" value="UniProtKB-SubCell"/>
</dbReference>
<reference evidence="11" key="1">
    <citation type="submission" date="2019-02" db="EMBL/GenBank/DDBJ databases">
        <authorList>
            <person name="Gruber-Vodicka R. H."/>
            <person name="Seah K. B. B."/>
        </authorList>
    </citation>
    <scope>NUCLEOTIDE SEQUENCE</scope>
    <source>
        <strain evidence="12">BECK_BZ163</strain>
        <strain evidence="13">BECK_BZ164</strain>
        <strain evidence="11">BECK_BZ165</strain>
    </source>
</reference>
<dbReference type="Pfam" id="PF01554">
    <property type="entry name" value="MatE"/>
    <property type="match status" value="2"/>
</dbReference>
<feature type="transmembrane region" description="Helical" evidence="10">
    <location>
        <begin position="440"/>
        <end position="464"/>
    </location>
</feature>
<dbReference type="GO" id="GO:0042910">
    <property type="term" value="F:xenobiotic transmembrane transporter activity"/>
    <property type="evidence" value="ECO:0007669"/>
    <property type="project" value="InterPro"/>
</dbReference>
<name>A0A450TDH7_9GAMM</name>
<accession>A0A450TDH7</accession>
<feature type="transmembrane region" description="Helical" evidence="10">
    <location>
        <begin position="402"/>
        <end position="420"/>
    </location>
</feature>
<evidence type="ECO:0000256" key="9">
    <source>
        <dbReference type="ARBA" id="ARBA00031636"/>
    </source>
</evidence>
<evidence type="ECO:0000256" key="5">
    <source>
        <dbReference type="ARBA" id="ARBA00022692"/>
    </source>
</evidence>
<comment type="subcellular location">
    <subcellularLocation>
        <location evidence="1">Cell inner membrane</location>
        <topology evidence="1">Multi-pass membrane protein</topology>
    </subcellularLocation>
</comment>
<sequence length="519" mass="56881">MGRVKGICLWNIVTVGISADIFHGGQLRQPYPKADSQKRIMPAISTPQSGFPATSELGHILKLALPLVLAYLGRIVIGLTDSAMIGRLGPDELGATGLALSVYRLIQTAGFGLLFPVMVMGSHAGGAGRSRTVRVIIRQGLWIAGILSIPACAILWNLEEILLLTGQSPRLAGIAGHYMDYFLWTVFPLFASLVFIFAFTVMGQALAVTLIMWFAVVLHAILDYILIFGKFGAPAMGVAGAGLAGVIAYGAIHMAFFILLAFHRFFRSTVVFRRVWRPRWTMLKEFFRIGWPRSVQGLLMNTLFSVTALLAGWLGTEAIASHTVAFQIRLLVTHVMSWAIASAIATRMGAARGRKDYDSMWSTLNGGFLLFLVFILPPVVLLKLFSPWMVMLFTGSGLEAQMLIPLAAPLLVFVAFFILVDGLHLVLDHALVGGLADTKIPALITTVCYWGIGLPAGMVLGFVLEFGVLGLWWGLTLGVIAVVMFDFLRFRWLMRGIRAPSGTEKDRHRRHMQKPERAS</sequence>
<proteinExistence type="predicted"/>
<dbReference type="PIRSF" id="PIRSF006603">
    <property type="entry name" value="DinF"/>
    <property type="match status" value="1"/>
</dbReference>
<feature type="transmembrane region" description="Helical" evidence="10">
    <location>
        <begin position="63"/>
        <end position="85"/>
    </location>
</feature>
<feature type="transmembrane region" description="Helical" evidence="10">
    <location>
        <begin position="239"/>
        <end position="262"/>
    </location>
</feature>
<feature type="transmembrane region" description="Helical" evidence="10">
    <location>
        <begin position="178"/>
        <end position="199"/>
    </location>
</feature>
<feature type="transmembrane region" description="Helical" evidence="10">
    <location>
        <begin position="367"/>
        <end position="390"/>
    </location>
</feature>
<dbReference type="PANTHER" id="PTHR43298:SF2">
    <property type="entry name" value="FMN_FAD EXPORTER YEEO-RELATED"/>
    <property type="match status" value="1"/>
</dbReference>
<dbReference type="EMBL" id="CAADFA010000382">
    <property type="protein sequence ID" value="VFJ64994.1"/>
    <property type="molecule type" value="Genomic_DNA"/>
</dbReference>
<keyword evidence="2" id="KW-0813">Transport</keyword>
<evidence type="ECO:0000256" key="7">
    <source>
        <dbReference type="ARBA" id="ARBA00023065"/>
    </source>
</evidence>
<evidence type="ECO:0000256" key="4">
    <source>
        <dbReference type="ARBA" id="ARBA00022475"/>
    </source>
</evidence>
<evidence type="ECO:0000256" key="2">
    <source>
        <dbReference type="ARBA" id="ARBA00022448"/>
    </source>
</evidence>
<evidence type="ECO:0000256" key="3">
    <source>
        <dbReference type="ARBA" id="ARBA00022449"/>
    </source>
</evidence>
<protein>
    <recommendedName>
        <fullName evidence="9">Multidrug-efflux transporter</fullName>
    </recommendedName>
</protein>
<organism evidence="11">
    <name type="scientific">Candidatus Kentrum sp. FM</name>
    <dbReference type="NCBI Taxonomy" id="2126340"/>
    <lineage>
        <taxon>Bacteria</taxon>
        <taxon>Pseudomonadati</taxon>
        <taxon>Pseudomonadota</taxon>
        <taxon>Gammaproteobacteria</taxon>
        <taxon>Candidatus Kentrum</taxon>
    </lineage>
</organism>
<dbReference type="AlphaFoldDB" id="A0A450TDH7"/>
<feature type="transmembrane region" description="Helical" evidence="10">
    <location>
        <begin position="298"/>
        <end position="316"/>
    </location>
</feature>
<dbReference type="NCBIfam" id="TIGR00797">
    <property type="entry name" value="matE"/>
    <property type="match status" value="1"/>
</dbReference>
<evidence type="ECO:0000313" key="12">
    <source>
        <dbReference type="EMBL" id="VFJ65685.1"/>
    </source>
</evidence>
<feature type="transmembrane region" description="Helical" evidence="10">
    <location>
        <begin position="140"/>
        <end position="158"/>
    </location>
</feature>
<keyword evidence="6 10" id="KW-1133">Transmembrane helix</keyword>
<keyword evidence="5 10" id="KW-0812">Transmembrane</keyword>
<gene>
    <name evidence="12" type="ORF">BECKFM1743A_GA0114220_103883</name>
    <name evidence="13" type="ORF">BECKFM1743B_GA0114221_104213</name>
    <name evidence="11" type="ORF">BECKFM1743C_GA0114222_103824</name>
</gene>
<keyword evidence="7" id="KW-0406">Ion transport</keyword>
<dbReference type="EMBL" id="CAADFL010000421">
    <property type="protein sequence ID" value="VFK16480.1"/>
    <property type="molecule type" value="Genomic_DNA"/>
</dbReference>
<dbReference type="InterPro" id="IPR048279">
    <property type="entry name" value="MdtK-like"/>
</dbReference>
<dbReference type="PANTHER" id="PTHR43298">
    <property type="entry name" value="MULTIDRUG RESISTANCE PROTEIN NORM-RELATED"/>
    <property type="match status" value="1"/>
</dbReference>
<evidence type="ECO:0000313" key="11">
    <source>
        <dbReference type="EMBL" id="VFJ64994.1"/>
    </source>
</evidence>
<evidence type="ECO:0000256" key="6">
    <source>
        <dbReference type="ARBA" id="ARBA00022989"/>
    </source>
</evidence>
<evidence type="ECO:0000256" key="10">
    <source>
        <dbReference type="SAM" id="Phobius"/>
    </source>
</evidence>
<dbReference type="EMBL" id="CAADEZ010000388">
    <property type="protein sequence ID" value="VFJ65685.1"/>
    <property type="molecule type" value="Genomic_DNA"/>
</dbReference>
<keyword evidence="3" id="KW-0050">Antiport</keyword>
<dbReference type="GO" id="GO:0015297">
    <property type="term" value="F:antiporter activity"/>
    <property type="evidence" value="ECO:0007669"/>
    <property type="project" value="UniProtKB-KW"/>
</dbReference>
<dbReference type="GO" id="GO:0006811">
    <property type="term" value="P:monoatomic ion transport"/>
    <property type="evidence" value="ECO:0007669"/>
    <property type="project" value="UniProtKB-KW"/>
</dbReference>
<evidence type="ECO:0000256" key="1">
    <source>
        <dbReference type="ARBA" id="ARBA00004429"/>
    </source>
</evidence>
<feature type="transmembrane region" description="Helical" evidence="10">
    <location>
        <begin position="470"/>
        <end position="488"/>
    </location>
</feature>
<evidence type="ECO:0000256" key="8">
    <source>
        <dbReference type="ARBA" id="ARBA00023136"/>
    </source>
</evidence>
<keyword evidence="4" id="KW-1003">Cell membrane</keyword>
<feature type="transmembrane region" description="Helical" evidence="10">
    <location>
        <begin position="328"/>
        <end position="346"/>
    </location>
</feature>
<feature type="transmembrane region" description="Helical" evidence="10">
    <location>
        <begin position="206"/>
        <end position="227"/>
    </location>
</feature>
<evidence type="ECO:0000313" key="13">
    <source>
        <dbReference type="EMBL" id="VFK16480.1"/>
    </source>
</evidence>
<keyword evidence="8 10" id="KW-0472">Membrane</keyword>